<evidence type="ECO:0000256" key="3">
    <source>
        <dbReference type="ARBA" id="ARBA00022723"/>
    </source>
</evidence>
<dbReference type="Pfam" id="PF00877">
    <property type="entry name" value="NLPC_P60"/>
    <property type="match status" value="1"/>
</dbReference>
<reference evidence="10 11" key="1">
    <citation type="submission" date="2020-09" db="EMBL/GenBank/DDBJ databases">
        <authorList>
            <person name="Marshall N."/>
            <person name="Wilson M.E."/>
            <person name="Walker J.K."/>
            <person name="Johnson L."/>
            <person name="Sharma R."/>
            <person name="Carr E."/>
            <person name="Grose J.H."/>
        </authorList>
    </citation>
    <scope>NUCLEOTIDE SEQUENCE [LARGE SCALE GENOMIC DNA]</scope>
</reference>
<dbReference type="Proteomes" id="UP000595249">
    <property type="component" value="Segment"/>
</dbReference>
<dbReference type="InterPro" id="IPR000064">
    <property type="entry name" value="NLP_P60_dom"/>
</dbReference>
<evidence type="ECO:0000256" key="6">
    <source>
        <dbReference type="ARBA" id="ARBA00022833"/>
    </source>
</evidence>
<dbReference type="InterPro" id="IPR051929">
    <property type="entry name" value="VirAsm_ModProt"/>
</dbReference>
<feature type="domain" description="NlpC/P60" evidence="8">
    <location>
        <begin position="120"/>
        <end position="226"/>
    </location>
</feature>
<sequence>MIENIILRHAESEHPNECCGIVVKCNKSNELKYMPFKNMAIDKLNQFFIGPTDYISAMSSGEIIAIVHSHPSASHSKTLSHSDRVSQMGVNKPYWLVVDGVIKKYPPILKFKKRKFIEGEVDCYNIFKDFYAFCGLEMGEYSKAEGYRIGEWWKAPGATSPYLDNMEKEGFYKVKLGEILPGDVILSYLCCPLVNHAMIYFGGNEIFHHLPNRLSLIEPLRDYFIKMKDSVWRHKDYKSLEIERTINFIRSK</sequence>
<organism evidence="10 11">
    <name type="scientific">Serratia phage vB_SmaS_Rovert</name>
    <dbReference type="NCBI Taxonomy" id="2777363"/>
    <lineage>
        <taxon>Viruses</taxon>
        <taxon>Duplodnaviria</taxon>
        <taxon>Heunggongvirae</taxon>
        <taxon>Uroviricota</taxon>
        <taxon>Caudoviricetes</taxon>
        <taxon>Rovertvirus</taxon>
        <taxon>Rovertvirus rovert</taxon>
    </lineage>
</organism>
<dbReference type="PANTHER" id="PTHR34858:SF1">
    <property type="entry name" value="CYSO-CYSTEINE PEPTIDASE"/>
    <property type="match status" value="1"/>
</dbReference>
<dbReference type="InterPro" id="IPR028090">
    <property type="entry name" value="JAB_dom_prok"/>
</dbReference>
<dbReference type="GO" id="GO:0006508">
    <property type="term" value="P:proteolysis"/>
    <property type="evidence" value="ECO:0007669"/>
    <property type="project" value="UniProtKB-KW"/>
</dbReference>
<keyword evidence="3" id="KW-0479">Metal-binding</keyword>
<dbReference type="Pfam" id="PF14464">
    <property type="entry name" value="Prok-JAB"/>
    <property type="match status" value="1"/>
</dbReference>
<dbReference type="InterPro" id="IPR038765">
    <property type="entry name" value="Papain-like_cys_pep_sf"/>
</dbReference>
<dbReference type="Gene3D" id="3.40.140.10">
    <property type="entry name" value="Cytidine Deaminase, domain 2"/>
    <property type="match status" value="1"/>
</dbReference>
<dbReference type="PANTHER" id="PTHR34858">
    <property type="entry name" value="CYSO-CYSTEINE PEPTIDASE"/>
    <property type="match status" value="1"/>
</dbReference>
<dbReference type="SUPFAM" id="SSF54001">
    <property type="entry name" value="Cysteine proteinases"/>
    <property type="match status" value="1"/>
</dbReference>
<dbReference type="RefSeq" id="YP_010774072.1">
    <property type="nucleotide sequence ID" value="NC_074751.1"/>
</dbReference>
<protein>
    <submittedName>
        <fullName evidence="10">Putative minor tail protein</fullName>
    </submittedName>
</protein>
<dbReference type="GeneID" id="80456973"/>
<dbReference type="EMBL" id="MW021761">
    <property type="protein sequence ID" value="QPX74986.1"/>
    <property type="molecule type" value="Genomic_DNA"/>
</dbReference>
<name>A0A7T3N9S9_9CAUD</name>
<evidence type="ECO:0000256" key="7">
    <source>
        <dbReference type="ARBA" id="ARBA00023049"/>
    </source>
</evidence>
<keyword evidence="6" id="KW-0862">Zinc</keyword>
<keyword evidence="5" id="KW-0788">Thiol protease</keyword>
<dbReference type="CDD" id="cd08073">
    <property type="entry name" value="MPN_NLPC_P60"/>
    <property type="match status" value="1"/>
</dbReference>
<evidence type="ECO:0000259" key="8">
    <source>
        <dbReference type="Pfam" id="PF00877"/>
    </source>
</evidence>
<comment type="similarity">
    <text evidence="1">Belongs to the peptidase C40 family.</text>
</comment>
<dbReference type="GO" id="GO:0008235">
    <property type="term" value="F:metalloexopeptidase activity"/>
    <property type="evidence" value="ECO:0007669"/>
    <property type="project" value="TreeGrafter"/>
</dbReference>
<keyword evidence="7" id="KW-0482">Metalloprotease</keyword>
<dbReference type="SUPFAM" id="SSF102712">
    <property type="entry name" value="JAB1/MPN domain"/>
    <property type="match status" value="1"/>
</dbReference>
<accession>A0A7T3N9S9</accession>
<evidence type="ECO:0000256" key="5">
    <source>
        <dbReference type="ARBA" id="ARBA00022807"/>
    </source>
</evidence>
<keyword evidence="11" id="KW-1185">Reference proteome</keyword>
<dbReference type="GO" id="GO:0008234">
    <property type="term" value="F:cysteine-type peptidase activity"/>
    <property type="evidence" value="ECO:0007669"/>
    <property type="project" value="UniProtKB-KW"/>
</dbReference>
<evidence type="ECO:0000259" key="9">
    <source>
        <dbReference type="Pfam" id="PF14464"/>
    </source>
</evidence>
<dbReference type="GO" id="GO:0008270">
    <property type="term" value="F:zinc ion binding"/>
    <property type="evidence" value="ECO:0007669"/>
    <property type="project" value="TreeGrafter"/>
</dbReference>
<evidence type="ECO:0000313" key="10">
    <source>
        <dbReference type="EMBL" id="QPX74986.1"/>
    </source>
</evidence>
<keyword evidence="2" id="KW-0645">Protease</keyword>
<dbReference type="KEGG" id="vg:80456973"/>
<evidence type="ECO:0000313" key="11">
    <source>
        <dbReference type="Proteomes" id="UP000595249"/>
    </source>
</evidence>
<feature type="domain" description="JAB" evidence="9">
    <location>
        <begin position="5"/>
        <end position="86"/>
    </location>
</feature>
<keyword evidence="4" id="KW-0378">Hydrolase</keyword>
<evidence type="ECO:0000256" key="1">
    <source>
        <dbReference type="ARBA" id="ARBA00007074"/>
    </source>
</evidence>
<dbReference type="GO" id="GO:0001897">
    <property type="term" value="P:symbiont-mediated cytolysis of host cell"/>
    <property type="evidence" value="ECO:0007669"/>
    <property type="project" value="UniProtKB-ARBA"/>
</dbReference>
<evidence type="ECO:0000256" key="2">
    <source>
        <dbReference type="ARBA" id="ARBA00022670"/>
    </source>
</evidence>
<evidence type="ECO:0000256" key="4">
    <source>
        <dbReference type="ARBA" id="ARBA00022801"/>
    </source>
</evidence>
<proteinExistence type="inferred from homology"/>